<dbReference type="EMBL" id="JBFOLJ010000005">
    <property type="protein sequence ID" value="KAL2537892.1"/>
    <property type="molecule type" value="Genomic_DNA"/>
</dbReference>
<dbReference type="InterPro" id="IPR045084">
    <property type="entry name" value="AIB/MYC-like"/>
</dbReference>
<keyword evidence="1 4" id="KW-0805">Transcription regulation</keyword>
<keyword evidence="3 4" id="KW-0539">Nucleus</keyword>
<evidence type="ECO:0000313" key="6">
    <source>
        <dbReference type="EMBL" id="KAL2537892.1"/>
    </source>
</evidence>
<accession>A0ABD1VL05</accession>
<evidence type="ECO:0000256" key="2">
    <source>
        <dbReference type="ARBA" id="ARBA00023163"/>
    </source>
</evidence>
<organism evidence="6 7">
    <name type="scientific">Forsythia ovata</name>
    <dbReference type="NCBI Taxonomy" id="205694"/>
    <lineage>
        <taxon>Eukaryota</taxon>
        <taxon>Viridiplantae</taxon>
        <taxon>Streptophyta</taxon>
        <taxon>Embryophyta</taxon>
        <taxon>Tracheophyta</taxon>
        <taxon>Spermatophyta</taxon>
        <taxon>Magnoliopsida</taxon>
        <taxon>eudicotyledons</taxon>
        <taxon>Gunneridae</taxon>
        <taxon>Pentapetalae</taxon>
        <taxon>asterids</taxon>
        <taxon>lamiids</taxon>
        <taxon>Lamiales</taxon>
        <taxon>Oleaceae</taxon>
        <taxon>Forsythieae</taxon>
        <taxon>Forsythia</taxon>
    </lineage>
</organism>
<name>A0ABD1VL05_9LAMI</name>
<dbReference type="Proteomes" id="UP001604277">
    <property type="component" value="Unassembled WGS sequence"/>
</dbReference>
<gene>
    <name evidence="6" type="ORF">Fot_19283</name>
</gene>
<dbReference type="InterPro" id="IPR025610">
    <property type="entry name" value="MYC/MYB_N"/>
</dbReference>
<comment type="subcellular location">
    <subcellularLocation>
        <location evidence="4">Nucleus</location>
    </subcellularLocation>
</comment>
<reference evidence="7" key="1">
    <citation type="submission" date="2024-07" db="EMBL/GenBank/DDBJ databases">
        <title>Two chromosome-level genome assemblies of Korean endemic species Abeliophyllum distichum and Forsythia ovata (Oleaceae).</title>
        <authorList>
            <person name="Jang H."/>
        </authorList>
    </citation>
    <scope>NUCLEOTIDE SEQUENCE [LARGE SCALE GENOMIC DNA]</scope>
</reference>
<feature type="domain" description="Transcription factor MYC/MYB N-terminal" evidence="5">
    <location>
        <begin position="13"/>
        <end position="94"/>
    </location>
</feature>
<evidence type="ECO:0000256" key="1">
    <source>
        <dbReference type="ARBA" id="ARBA00023015"/>
    </source>
</evidence>
<dbReference type="GO" id="GO:0005634">
    <property type="term" value="C:nucleus"/>
    <property type="evidence" value="ECO:0007669"/>
    <property type="project" value="UniProtKB-SubCell"/>
</dbReference>
<protein>
    <recommendedName>
        <fullName evidence="4">Transcription factor</fullName>
        <shortName evidence="4">bHLH transcription factor</shortName>
    </recommendedName>
    <alternativeName>
        <fullName evidence="4">Basic helix-loop-helix protein</fullName>
    </alternativeName>
</protein>
<dbReference type="AlphaFoldDB" id="A0ABD1VL05"/>
<evidence type="ECO:0000313" key="7">
    <source>
        <dbReference type="Proteomes" id="UP001604277"/>
    </source>
</evidence>
<dbReference type="PANTHER" id="PTHR11514:SF43">
    <property type="entry name" value="TRANSCRIPTION FACTOR MYC2"/>
    <property type="match status" value="1"/>
</dbReference>
<evidence type="ECO:0000256" key="4">
    <source>
        <dbReference type="RuleBase" id="RU369104"/>
    </source>
</evidence>
<proteinExistence type="predicted"/>
<comment type="caution">
    <text evidence="6">The sequence shown here is derived from an EMBL/GenBank/DDBJ whole genome shotgun (WGS) entry which is preliminary data.</text>
</comment>
<dbReference type="GO" id="GO:0006355">
    <property type="term" value="P:regulation of DNA-templated transcription"/>
    <property type="evidence" value="ECO:0007669"/>
    <property type="project" value="UniProtKB-ARBA"/>
</dbReference>
<dbReference type="PANTHER" id="PTHR11514">
    <property type="entry name" value="MYC"/>
    <property type="match status" value="1"/>
</dbReference>
<sequence length="116" mass="13151">MAAAAQIFNQETLQHRLLALIEGAQESWTYAIFWQSSVFYYRDPSLLGWGDRYYKGKENKGKRKTAAVPVEQENRKKVLRELNSLISGPQSSSDHAVGSFSSLCIGKNLQSRVLER</sequence>
<evidence type="ECO:0000259" key="5">
    <source>
        <dbReference type="Pfam" id="PF14215"/>
    </source>
</evidence>
<keyword evidence="7" id="KW-1185">Reference proteome</keyword>
<dbReference type="Pfam" id="PF14215">
    <property type="entry name" value="bHLH-MYC_N"/>
    <property type="match status" value="1"/>
</dbReference>
<keyword evidence="2 4" id="KW-0804">Transcription</keyword>
<evidence type="ECO:0000256" key="3">
    <source>
        <dbReference type="ARBA" id="ARBA00023242"/>
    </source>
</evidence>